<dbReference type="Pfam" id="PF00775">
    <property type="entry name" value="Dioxygenase_C"/>
    <property type="match status" value="1"/>
</dbReference>
<evidence type="ECO:0000256" key="2">
    <source>
        <dbReference type="ARBA" id="ARBA00005211"/>
    </source>
</evidence>
<dbReference type="InterPro" id="IPR007535">
    <property type="entry name" value="Catechol_dOase_N"/>
</dbReference>
<protein>
    <submittedName>
        <fullName evidence="11">6-chlorohydroxyquinol-1,2-dioxygenase</fullName>
    </submittedName>
</protein>
<evidence type="ECO:0000259" key="9">
    <source>
        <dbReference type="Pfam" id="PF00775"/>
    </source>
</evidence>
<evidence type="ECO:0000256" key="5">
    <source>
        <dbReference type="ARBA" id="ARBA00022797"/>
    </source>
</evidence>
<proteinExistence type="inferred from homology"/>
<evidence type="ECO:0000256" key="4">
    <source>
        <dbReference type="ARBA" id="ARBA00022723"/>
    </source>
</evidence>
<evidence type="ECO:0000313" key="12">
    <source>
        <dbReference type="Proteomes" id="UP000503440"/>
    </source>
</evidence>
<evidence type="ECO:0000256" key="6">
    <source>
        <dbReference type="ARBA" id="ARBA00022964"/>
    </source>
</evidence>
<gene>
    <name evidence="11" type="ORF">FSC09_03295</name>
</gene>
<dbReference type="AlphaFoldDB" id="A0A6C0Y043"/>
<dbReference type="GO" id="GO:0009712">
    <property type="term" value="P:catechol-containing compound metabolic process"/>
    <property type="evidence" value="ECO:0007669"/>
    <property type="project" value="InterPro"/>
</dbReference>
<name>A0A6C0Y043_9GAMM</name>
<organism evidence="11 12">
    <name type="scientific">Acinetobacter indicus</name>
    <dbReference type="NCBI Taxonomy" id="756892"/>
    <lineage>
        <taxon>Bacteria</taxon>
        <taxon>Pseudomonadati</taxon>
        <taxon>Pseudomonadota</taxon>
        <taxon>Gammaproteobacteria</taxon>
        <taxon>Moraxellales</taxon>
        <taxon>Moraxellaceae</taxon>
        <taxon>Acinetobacter</taxon>
    </lineage>
</organism>
<dbReference type="InterPro" id="IPR000627">
    <property type="entry name" value="Intradiol_dOase_C"/>
</dbReference>
<sequence>MGQLTQEVVRSFSKIENTRQRLLLTRLIESLHNYVKDVELTQDEWALTIDFLTQTGQKCHAQRQEFILLSDVLGVSMLVDEINHHKHEQQTPSTVFGPFYLPDMPVRDYGSAIFSLLDEGQLPLLITGRIVDQDFNPIENAKIDIWQTAHNGMYSGQDPEQAIDHLRGVFYSKEQGEYAIQSILPVSYQIPSDGPVGTLLNFAERHFWRPAHIHFKIQAAGHHDLVTHLFIENDPYLSSDTVFGVKAPLIVNYQHCEYSPEIEEKFNISSAYYHIEYQFVLSKE</sequence>
<comment type="similarity">
    <text evidence="3">Belongs to the intradiol ring-cleavage dioxygenase family.</text>
</comment>
<evidence type="ECO:0000313" key="11">
    <source>
        <dbReference type="EMBL" id="QIC69498.1"/>
    </source>
</evidence>
<evidence type="ECO:0000256" key="1">
    <source>
        <dbReference type="ARBA" id="ARBA00001965"/>
    </source>
</evidence>
<dbReference type="PANTHER" id="PTHR33711">
    <property type="entry name" value="DIOXYGENASE, PUTATIVE (AFU_ORTHOLOGUE AFUA_2G02910)-RELATED"/>
    <property type="match status" value="1"/>
</dbReference>
<keyword evidence="4" id="KW-0479">Metal-binding</keyword>
<reference evidence="11 12" key="1">
    <citation type="submission" date="2019-09" db="EMBL/GenBank/DDBJ databases">
        <title>Non-baumannii Acinetobacter spp. carrying blaNDM-1 isolated in China.</title>
        <authorList>
            <person name="Cui C."/>
            <person name="Chen C."/>
            <person name="Sun J."/>
            <person name="Liu Y."/>
        </authorList>
    </citation>
    <scope>NUCLEOTIDE SEQUENCE [LARGE SCALE GENOMIC DNA]</scope>
    <source>
        <strain evidence="11 12">B18</strain>
    </source>
</reference>
<dbReference type="GO" id="GO:0018576">
    <property type="term" value="F:catechol 1,2-dioxygenase activity"/>
    <property type="evidence" value="ECO:0007669"/>
    <property type="project" value="InterPro"/>
</dbReference>
<evidence type="ECO:0000256" key="7">
    <source>
        <dbReference type="ARBA" id="ARBA00023002"/>
    </source>
</evidence>
<dbReference type="InterPro" id="IPR015889">
    <property type="entry name" value="Intradiol_dOase_core"/>
</dbReference>
<dbReference type="SUPFAM" id="SSF49482">
    <property type="entry name" value="Aromatic compound dioxygenase"/>
    <property type="match status" value="1"/>
</dbReference>
<dbReference type="Proteomes" id="UP000503440">
    <property type="component" value="Chromosome"/>
</dbReference>
<dbReference type="Pfam" id="PF04444">
    <property type="entry name" value="Dioxygenase_N"/>
    <property type="match status" value="1"/>
</dbReference>
<dbReference type="Gene3D" id="2.60.130.10">
    <property type="entry name" value="Aromatic compound dioxygenase"/>
    <property type="match status" value="1"/>
</dbReference>
<comment type="pathway">
    <text evidence="2">Aromatic compound metabolism.</text>
</comment>
<dbReference type="RefSeq" id="WP_163145511.1">
    <property type="nucleotide sequence ID" value="NZ_CP044455.1"/>
</dbReference>
<comment type="cofactor">
    <cofactor evidence="1">
        <name>Fe(3+)</name>
        <dbReference type="ChEBI" id="CHEBI:29034"/>
    </cofactor>
</comment>
<dbReference type="PANTHER" id="PTHR33711:SF7">
    <property type="entry name" value="INTRADIOL RING-CLEAVAGE DIOXYGENASES DOMAIN-CONTAINING PROTEIN-RELATED"/>
    <property type="match status" value="1"/>
</dbReference>
<evidence type="ECO:0000259" key="10">
    <source>
        <dbReference type="Pfam" id="PF04444"/>
    </source>
</evidence>
<accession>A0A6C0Y043</accession>
<feature type="domain" description="Intradiol ring-cleavage dioxygenases" evidence="9">
    <location>
        <begin position="98"/>
        <end position="262"/>
    </location>
</feature>
<keyword evidence="5" id="KW-0058">Aromatic hydrocarbons catabolism</keyword>
<evidence type="ECO:0000256" key="3">
    <source>
        <dbReference type="ARBA" id="ARBA00007825"/>
    </source>
</evidence>
<keyword evidence="7" id="KW-0560">Oxidoreductase</keyword>
<dbReference type="EMBL" id="CP044455">
    <property type="protein sequence ID" value="QIC69498.1"/>
    <property type="molecule type" value="Genomic_DNA"/>
</dbReference>
<evidence type="ECO:0000256" key="8">
    <source>
        <dbReference type="ARBA" id="ARBA00023004"/>
    </source>
</evidence>
<keyword evidence="8" id="KW-0408">Iron</keyword>
<dbReference type="GO" id="GO:0008199">
    <property type="term" value="F:ferric iron binding"/>
    <property type="evidence" value="ECO:0007669"/>
    <property type="project" value="InterPro"/>
</dbReference>
<dbReference type="InterPro" id="IPR050770">
    <property type="entry name" value="Intradiol_RC_Dioxygenase"/>
</dbReference>
<feature type="domain" description="Catechol dioxygenase N-terminal" evidence="10">
    <location>
        <begin position="17"/>
        <end position="90"/>
    </location>
</feature>
<keyword evidence="6 11" id="KW-0223">Dioxygenase</keyword>